<proteinExistence type="inferred from homology"/>
<dbReference type="CDD" id="cd06558">
    <property type="entry name" value="crotonase-like"/>
    <property type="match status" value="1"/>
</dbReference>
<dbReference type="Gene3D" id="1.10.12.10">
    <property type="entry name" value="Lyase 2-enoyl-coa Hydratase, Chain A, domain 2"/>
    <property type="match status" value="1"/>
</dbReference>
<organism evidence="2 3">
    <name type="scientific">Amylibacter marinus</name>
    <dbReference type="NCBI Taxonomy" id="1475483"/>
    <lineage>
        <taxon>Bacteria</taxon>
        <taxon>Pseudomonadati</taxon>
        <taxon>Pseudomonadota</taxon>
        <taxon>Alphaproteobacteria</taxon>
        <taxon>Rhodobacterales</taxon>
        <taxon>Paracoccaceae</taxon>
        <taxon>Amylibacter</taxon>
    </lineage>
</organism>
<dbReference type="GO" id="GO:0016853">
    <property type="term" value="F:isomerase activity"/>
    <property type="evidence" value="ECO:0007669"/>
    <property type="project" value="UniProtKB-KW"/>
</dbReference>
<dbReference type="InterPro" id="IPR029045">
    <property type="entry name" value="ClpP/crotonase-like_dom_sf"/>
</dbReference>
<dbReference type="PANTHER" id="PTHR43459">
    <property type="entry name" value="ENOYL-COA HYDRATASE"/>
    <property type="match status" value="1"/>
</dbReference>
<evidence type="ECO:0000313" key="3">
    <source>
        <dbReference type="Proteomes" id="UP001156694"/>
    </source>
</evidence>
<dbReference type="NCBIfam" id="TIGR02280">
    <property type="entry name" value="PaaB1"/>
    <property type="match status" value="1"/>
</dbReference>
<gene>
    <name evidence="2" type="primary">paaB1</name>
    <name evidence="2" type="ORF">GCM10007939_14300</name>
</gene>
<protein>
    <submittedName>
        <fullName evidence="2">2-(1,2-epoxy-1,2-dihydrophenyl)acetyl-CoA isomerase</fullName>
    </submittedName>
</protein>
<dbReference type="PANTHER" id="PTHR43459:SF1">
    <property type="entry name" value="EG:BACN32G11.4 PROTEIN"/>
    <property type="match status" value="1"/>
</dbReference>
<evidence type="ECO:0000256" key="1">
    <source>
        <dbReference type="ARBA" id="ARBA00005254"/>
    </source>
</evidence>
<name>A0ABQ5VVE3_9RHOB</name>
<sequence>MSEQTILVSGHADWVEITLNRPDKLNSFNDEMHLALAQALRDAAENPKIRAILLTGAGRGFCAGQDLDGRDPRKMSGPPDLGKTLRTFYNPLVRLIRGVEKPVICAVNGVAAGAGANIAIACDIVIASDKAKFVQSFVNVGLVPDAGGTWSLTKLIGPARAKAWAMTGQPISAEQALDWGLIWQVAPAEKLLEDARALAKKLAAAPTFGLAMTKHAIHEADGNSFEEQLELEADLQAKCGCSPDYKEGVSAFLEKRAPEFKGTQS</sequence>
<dbReference type="SUPFAM" id="SSF52096">
    <property type="entry name" value="ClpP/crotonase"/>
    <property type="match status" value="1"/>
</dbReference>
<dbReference type="Gene3D" id="3.90.226.10">
    <property type="entry name" value="2-enoyl-CoA Hydratase, Chain A, domain 1"/>
    <property type="match status" value="1"/>
</dbReference>
<reference evidence="3" key="1">
    <citation type="journal article" date="2019" name="Int. J. Syst. Evol. Microbiol.">
        <title>The Global Catalogue of Microorganisms (GCM) 10K type strain sequencing project: providing services to taxonomists for standard genome sequencing and annotation.</title>
        <authorList>
            <consortium name="The Broad Institute Genomics Platform"/>
            <consortium name="The Broad Institute Genome Sequencing Center for Infectious Disease"/>
            <person name="Wu L."/>
            <person name="Ma J."/>
        </authorList>
    </citation>
    <scope>NUCLEOTIDE SEQUENCE [LARGE SCALE GENOMIC DNA]</scope>
    <source>
        <strain evidence="3">NBRC 110140</strain>
    </source>
</reference>
<keyword evidence="2" id="KW-0413">Isomerase</keyword>
<comment type="similarity">
    <text evidence="1">Belongs to the enoyl-CoA hydratase/isomerase family.</text>
</comment>
<evidence type="ECO:0000313" key="2">
    <source>
        <dbReference type="EMBL" id="GLQ35147.1"/>
    </source>
</evidence>
<dbReference type="RefSeq" id="WP_284377267.1">
    <property type="nucleotide sequence ID" value="NZ_BSNN01000004.1"/>
</dbReference>
<keyword evidence="3" id="KW-1185">Reference proteome</keyword>
<dbReference type="InterPro" id="IPR014748">
    <property type="entry name" value="Enoyl-CoA_hydra_C"/>
</dbReference>
<dbReference type="Pfam" id="PF00378">
    <property type="entry name" value="ECH_1"/>
    <property type="match status" value="1"/>
</dbReference>
<dbReference type="InterPro" id="IPR001753">
    <property type="entry name" value="Enoyl-CoA_hydra/iso"/>
</dbReference>
<dbReference type="InterPro" id="IPR011968">
    <property type="entry name" value="PaaB1"/>
</dbReference>
<comment type="caution">
    <text evidence="2">The sequence shown here is derived from an EMBL/GenBank/DDBJ whole genome shotgun (WGS) entry which is preliminary data.</text>
</comment>
<dbReference type="Proteomes" id="UP001156694">
    <property type="component" value="Unassembled WGS sequence"/>
</dbReference>
<accession>A0ABQ5VVE3</accession>
<dbReference type="EMBL" id="BSNN01000004">
    <property type="protein sequence ID" value="GLQ35147.1"/>
    <property type="molecule type" value="Genomic_DNA"/>
</dbReference>